<dbReference type="PANTHER" id="PTHR11240">
    <property type="entry name" value="RIBONUCLEASE T2"/>
    <property type="match status" value="1"/>
</dbReference>
<evidence type="ECO:0000313" key="4">
    <source>
        <dbReference type="EMBL" id="GAA0167113.1"/>
    </source>
</evidence>
<comment type="caution">
    <text evidence="4">The sequence shown here is derived from an EMBL/GenBank/DDBJ whole genome shotgun (WGS) entry which is preliminary data.</text>
</comment>
<name>A0AAV3QVP7_LITER</name>
<dbReference type="InterPro" id="IPR036430">
    <property type="entry name" value="RNase_T2-like_sf"/>
</dbReference>
<evidence type="ECO:0000256" key="2">
    <source>
        <dbReference type="ARBA" id="ARBA00022759"/>
    </source>
</evidence>
<evidence type="ECO:0000313" key="5">
    <source>
        <dbReference type="Proteomes" id="UP001454036"/>
    </source>
</evidence>
<dbReference type="Pfam" id="PF00445">
    <property type="entry name" value="Ribonuclease_T2"/>
    <property type="match status" value="1"/>
</dbReference>
<dbReference type="Gene3D" id="3.90.730.10">
    <property type="entry name" value="Ribonuclease T2-like"/>
    <property type="match status" value="1"/>
</dbReference>
<evidence type="ECO:0000256" key="1">
    <source>
        <dbReference type="ARBA" id="ARBA00007469"/>
    </source>
</evidence>
<protein>
    <submittedName>
        <fullName evidence="4">Endoribonuclease</fullName>
    </submittedName>
</protein>
<dbReference type="InterPro" id="IPR001568">
    <property type="entry name" value="RNase_T2-like"/>
</dbReference>
<keyword evidence="5" id="KW-1185">Reference proteome</keyword>
<organism evidence="4 5">
    <name type="scientific">Lithospermum erythrorhizon</name>
    <name type="common">Purple gromwell</name>
    <name type="synonym">Lithospermum officinale var. erythrorhizon</name>
    <dbReference type="NCBI Taxonomy" id="34254"/>
    <lineage>
        <taxon>Eukaryota</taxon>
        <taxon>Viridiplantae</taxon>
        <taxon>Streptophyta</taxon>
        <taxon>Embryophyta</taxon>
        <taxon>Tracheophyta</taxon>
        <taxon>Spermatophyta</taxon>
        <taxon>Magnoliopsida</taxon>
        <taxon>eudicotyledons</taxon>
        <taxon>Gunneridae</taxon>
        <taxon>Pentapetalae</taxon>
        <taxon>asterids</taxon>
        <taxon>lamiids</taxon>
        <taxon>Boraginales</taxon>
        <taxon>Boraginaceae</taxon>
        <taxon>Boraginoideae</taxon>
        <taxon>Lithospermeae</taxon>
        <taxon>Lithospermum</taxon>
    </lineage>
</organism>
<dbReference type="EMBL" id="BAABME010005971">
    <property type="protein sequence ID" value="GAA0167113.1"/>
    <property type="molecule type" value="Genomic_DNA"/>
</dbReference>
<dbReference type="GO" id="GO:0005576">
    <property type="term" value="C:extracellular region"/>
    <property type="evidence" value="ECO:0007669"/>
    <property type="project" value="TreeGrafter"/>
</dbReference>
<dbReference type="GO" id="GO:0033897">
    <property type="term" value="F:ribonuclease T2 activity"/>
    <property type="evidence" value="ECO:0007669"/>
    <property type="project" value="InterPro"/>
</dbReference>
<dbReference type="AlphaFoldDB" id="A0AAV3QVP7"/>
<keyword evidence="2" id="KW-0378">Hydrolase</keyword>
<dbReference type="GO" id="GO:0006401">
    <property type="term" value="P:RNA catabolic process"/>
    <property type="evidence" value="ECO:0007669"/>
    <property type="project" value="TreeGrafter"/>
</dbReference>
<accession>A0AAV3QVP7</accession>
<keyword evidence="2" id="KW-0540">Nuclease</keyword>
<evidence type="ECO:0000256" key="3">
    <source>
        <dbReference type="RuleBase" id="RU004328"/>
    </source>
</evidence>
<keyword evidence="2" id="KW-0255">Endonuclease</keyword>
<dbReference type="Proteomes" id="UP001454036">
    <property type="component" value="Unassembled WGS sequence"/>
</dbReference>
<dbReference type="PANTHER" id="PTHR11240:SF72">
    <property type="entry name" value="RIBONUCLEASE 1"/>
    <property type="match status" value="1"/>
</dbReference>
<proteinExistence type="inferred from homology"/>
<dbReference type="SUPFAM" id="SSF55895">
    <property type="entry name" value="Ribonuclease Rh-like"/>
    <property type="match status" value="1"/>
</dbReference>
<sequence>MQEEWPTLACPNGTGIRPNGSKYSLSSIKSAIEKGIGYVPWIEYNTDTSGNSQLYQVYICVDTSGSNLIECRVFPNGKCASIIKFPTF</sequence>
<comment type="similarity">
    <text evidence="1 3">Belongs to the RNase T2 family.</text>
</comment>
<gene>
    <name evidence="4" type="ORF">LIER_22120</name>
</gene>
<reference evidence="4 5" key="1">
    <citation type="submission" date="2024-01" db="EMBL/GenBank/DDBJ databases">
        <title>The complete chloroplast genome sequence of Lithospermum erythrorhizon: insights into the phylogenetic relationship among Boraginaceae species and the maternal lineages of purple gromwells.</title>
        <authorList>
            <person name="Okada T."/>
            <person name="Watanabe K."/>
        </authorList>
    </citation>
    <scope>NUCLEOTIDE SEQUENCE [LARGE SCALE GENOMIC DNA]</scope>
</reference>
<dbReference type="GO" id="GO:0003723">
    <property type="term" value="F:RNA binding"/>
    <property type="evidence" value="ECO:0007669"/>
    <property type="project" value="InterPro"/>
</dbReference>